<evidence type="ECO:0000256" key="2">
    <source>
        <dbReference type="ARBA" id="ARBA00023002"/>
    </source>
</evidence>
<name>U7D4B5_9BACT</name>
<dbReference type="GO" id="GO:0071949">
    <property type="term" value="F:FAD binding"/>
    <property type="evidence" value="ECO:0007669"/>
    <property type="project" value="InterPro"/>
</dbReference>
<dbReference type="OrthoDB" id="9800184at2"/>
<dbReference type="InterPro" id="IPR006094">
    <property type="entry name" value="Oxid_FAD_bind_N"/>
</dbReference>
<dbReference type="InterPro" id="IPR016171">
    <property type="entry name" value="Vanillyl_alc_oxidase_C-sub2"/>
</dbReference>
<evidence type="ECO:0000256" key="1">
    <source>
        <dbReference type="ARBA" id="ARBA00022827"/>
    </source>
</evidence>
<dbReference type="GO" id="GO:0003885">
    <property type="term" value="F:D-arabinono-1,4-lactone oxidase activity"/>
    <property type="evidence" value="ECO:0007669"/>
    <property type="project" value="InterPro"/>
</dbReference>
<sequence length="432" mass="49725">MTETWTSWNGNICHPFSELHVPETEEDLCRIVANAPNRVRAFGNRYSSADIAAGAETLISLRNYRKITAVDRATKQVTVQSGITLKELCQSLEEMDLSFPALPDIDDITLGGAVATGTHGTGRDAQLLSEYMIRCTLVKADGSLEQIDTSSPKFDAVKVSLGLLGIFSTMTFQVEERSSLHIWEEPHKDIEWVRSYEKWLAKNPFLRILWMPHTNHGYVIRGNDPTAVAQRSPLKKAPWYYRYRRNMSQFLYRKTAKIPPLTALINKCIYLLFFTRRQVKEGSLYETTVTKSRSSTLELAEWTIARKDFPRLMKALRKKLHSPFSRYFAHIPMDIRFIQKDTAWLSNAYNRDMVTVGCVTRNASKADSYKAFQLIEELFLAYGGRPHWAKRFSCGPEELARLYPRWHDFIELRRAEDPKGVFLTPHLEKLFA</sequence>
<evidence type="ECO:0000313" key="5">
    <source>
        <dbReference type="Proteomes" id="UP000017148"/>
    </source>
</evidence>
<dbReference type="InterPro" id="IPR010031">
    <property type="entry name" value="FAD_lactone_oxidase-like"/>
</dbReference>
<reference evidence="4 5" key="1">
    <citation type="journal article" date="2013" name="Environ. Microbiol.">
        <title>Genome analysis of Chitinivibrio alkaliphilus gen. nov., sp. nov., a novel extremely haloalkaliphilic anaerobic chitinolytic bacterium from the candidate phylum Termite Group 3.</title>
        <authorList>
            <person name="Sorokin D.Y."/>
            <person name="Gumerov V.M."/>
            <person name="Rakitin A.L."/>
            <person name="Beletsky A.V."/>
            <person name="Damste J.S."/>
            <person name="Muyzer G."/>
            <person name="Mardanov A.V."/>
            <person name="Ravin N.V."/>
        </authorList>
    </citation>
    <scope>NUCLEOTIDE SEQUENCE [LARGE SCALE GENOMIC DNA]</scope>
    <source>
        <strain evidence="4 5">ACht1</strain>
    </source>
</reference>
<dbReference type="Gene3D" id="3.30.70.2520">
    <property type="match status" value="1"/>
</dbReference>
<dbReference type="Proteomes" id="UP000017148">
    <property type="component" value="Unassembled WGS sequence"/>
</dbReference>
<dbReference type="GO" id="GO:0016020">
    <property type="term" value="C:membrane"/>
    <property type="evidence" value="ECO:0007669"/>
    <property type="project" value="InterPro"/>
</dbReference>
<dbReference type="PIRSF" id="PIRSF000136">
    <property type="entry name" value="LGO_GLO"/>
    <property type="match status" value="1"/>
</dbReference>
<dbReference type="Pfam" id="PF01565">
    <property type="entry name" value="FAD_binding_4"/>
    <property type="match status" value="1"/>
</dbReference>
<dbReference type="RefSeq" id="WP_022637252.1">
    <property type="nucleotide sequence ID" value="NZ_ASJR01000015.1"/>
</dbReference>
<dbReference type="InterPro" id="IPR036318">
    <property type="entry name" value="FAD-bd_PCMH-like_sf"/>
</dbReference>
<protein>
    <submittedName>
        <fullName evidence="4">D-arabinono-14-lactone oxidase</fullName>
    </submittedName>
</protein>
<dbReference type="InterPro" id="IPR016169">
    <property type="entry name" value="FAD-bd_PCMH_sub2"/>
</dbReference>
<dbReference type="InterPro" id="IPR016166">
    <property type="entry name" value="FAD-bd_PCMH"/>
</dbReference>
<dbReference type="Gene3D" id="3.30.465.10">
    <property type="match status" value="1"/>
</dbReference>
<keyword evidence="5" id="KW-1185">Reference proteome</keyword>
<dbReference type="Gene3D" id="3.30.43.10">
    <property type="entry name" value="Uridine Diphospho-n-acetylenolpyruvylglucosamine Reductase, domain 2"/>
    <property type="match status" value="1"/>
</dbReference>
<keyword evidence="2" id="KW-0560">Oxidoreductase</keyword>
<dbReference type="PANTHER" id="PTHR43762:SF1">
    <property type="entry name" value="D-ARABINONO-1,4-LACTONE OXIDASE"/>
    <property type="match status" value="1"/>
</dbReference>
<proteinExistence type="predicted"/>
<dbReference type="InterPro" id="IPR016167">
    <property type="entry name" value="FAD-bd_PCMH_sub1"/>
</dbReference>
<dbReference type="AlphaFoldDB" id="U7D4B5"/>
<evidence type="ECO:0000313" key="4">
    <source>
        <dbReference type="EMBL" id="ERP31329.1"/>
    </source>
</evidence>
<evidence type="ECO:0000259" key="3">
    <source>
        <dbReference type="PROSITE" id="PS51387"/>
    </source>
</evidence>
<feature type="domain" description="FAD-binding PCMH-type" evidence="3">
    <location>
        <begin position="11"/>
        <end position="177"/>
    </location>
</feature>
<comment type="caution">
    <text evidence="4">The sequence shown here is derived from an EMBL/GenBank/DDBJ whole genome shotgun (WGS) entry which is preliminary data.</text>
</comment>
<dbReference type="eggNOG" id="COG0277">
    <property type="taxonomic scope" value="Bacteria"/>
</dbReference>
<keyword evidence="1" id="KW-0285">Flavoprotein</keyword>
<organism evidence="4 5">
    <name type="scientific">Chitinivibrio alkaliphilus ACht1</name>
    <dbReference type="NCBI Taxonomy" id="1313304"/>
    <lineage>
        <taxon>Bacteria</taxon>
        <taxon>Pseudomonadati</taxon>
        <taxon>Fibrobacterota</taxon>
        <taxon>Chitinivibrionia</taxon>
        <taxon>Chitinivibrionales</taxon>
        <taxon>Chitinivibrionaceae</taxon>
        <taxon>Chitinivibrio</taxon>
    </lineage>
</organism>
<dbReference type="SUPFAM" id="SSF56176">
    <property type="entry name" value="FAD-binding/transporter-associated domain-like"/>
    <property type="match status" value="1"/>
</dbReference>
<dbReference type="InterPro" id="IPR007173">
    <property type="entry name" value="ALO_C"/>
</dbReference>
<dbReference type="Gene3D" id="1.10.45.10">
    <property type="entry name" value="Vanillyl-alcohol Oxidase, Chain A, domain 4"/>
    <property type="match status" value="1"/>
</dbReference>
<dbReference type="Pfam" id="PF04030">
    <property type="entry name" value="ALO"/>
    <property type="match status" value="1"/>
</dbReference>
<keyword evidence="1" id="KW-0274">FAD</keyword>
<dbReference type="PANTHER" id="PTHR43762">
    <property type="entry name" value="L-GULONOLACTONE OXIDASE"/>
    <property type="match status" value="1"/>
</dbReference>
<dbReference type="PROSITE" id="PS51387">
    <property type="entry name" value="FAD_PCMH"/>
    <property type="match status" value="1"/>
</dbReference>
<gene>
    <name evidence="4" type="ORF">CALK_1818</name>
</gene>
<dbReference type="EMBL" id="ASJR01000015">
    <property type="protein sequence ID" value="ERP31329.1"/>
    <property type="molecule type" value="Genomic_DNA"/>
</dbReference>
<dbReference type="STRING" id="1313304.CALK_1818"/>
<accession>U7D4B5</accession>
<dbReference type="PATRIC" id="fig|1313304.3.peg.1734"/>